<name>A0A0B5J5K8_9VIRU</name>
<dbReference type="Proteomes" id="UP000202511">
    <property type="component" value="Segment"/>
</dbReference>
<protein>
    <submittedName>
        <fullName evidence="2">Uncharacterized protein</fullName>
    </submittedName>
</protein>
<dbReference type="KEGG" id="vg:23461867"/>
<feature type="compositionally biased region" description="Polar residues" evidence="1">
    <location>
        <begin position="58"/>
        <end position="72"/>
    </location>
</feature>
<evidence type="ECO:0000313" key="2">
    <source>
        <dbReference type="EMBL" id="AJF96950.1"/>
    </source>
</evidence>
<accession>A0A0B5J5K8</accession>
<proteinExistence type="predicted"/>
<feature type="compositionally biased region" description="Basic and acidic residues" evidence="1">
    <location>
        <begin position="103"/>
        <end position="113"/>
    </location>
</feature>
<organism evidence="2 3">
    <name type="scientific">Pandoravirus inopinatum</name>
    <dbReference type="NCBI Taxonomy" id="1605721"/>
    <lineage>
        <taxon>Viruses</taxon>
        <taxon>Pandoravirus</taxon>
    </lineage>
</organism>
<dbReference type="RefSeq" id="YP_009119185.1">
    <property type="nucleotide sequence ID" value="NC_026440.1"/>
</dbReference>
<dbReference type="GeneID" id="23461867"/>
<evidence type="ECO:0000256" key="1">
    <source>
        <dbReference type="SAM" id="MobiDB-lite"/>
    </source>
</evidence>
<reference evidence="2 3" key="1">
    <citation type="journal article" date="2015" name="Parasitol. Res.">
        <title>Viruses in close associations with free-living amoebae.</title>
        <authorList>
            <person name="Scheid P."/>
        </authorList>
    </citation>
    <scope>NUCLEOTIDE SEQUENCE [LARGE SCALE GENOMIC DNA]</scope>
    <source>
        <strain evidence="2">KlaHel</strain>
    </source>
</reference>
<sequence>MTGSFFSFALALFASLFLCCAVAATIFFLTARRTPVEKKDLGGSQLPTSASAIEKKGSTTQCAQTAQSSGSGNKDAHDLRKVIPKNRPQGGPFFSFPASVISSRDKSTHTHNC</sequence>
<dbReference type="EMBL" id="KP136319">
    <property type="protein sequence ID" value="AJF96950.1"/>
    <property type="molecule type" value="Genomic_DNA"/>
</dbReference>
<evidence type="ECO:0000313" key="3">
    <source>
        <dbReference type="Proteomes" id="UP000202511"/>
    </source>
</evidence>
<feature type="region of interest" description="Disordered" evidence="1">
    <location>
        <begin position="39"/>
        <end position="113"/>
    </location>
</feature>